<accession>J7S6N8</accession>
<dbReference type="HOGENOM" id="CLU_3423304_0_0_1"/>
<dbReference type="AlphaFoldDB" id="J7S6N8"/>
<reference evidence="1 2" key="1">
    <citation type="journal article" date="2012" name="Appl. Environ. Microbiol.">
        <title>Short-read sequencing for genomic analysis of the brown rot fungus Fibroporia radiculosa.</title>
        <authorList>
            <person name="Tang J.D."/>
            <person name="Perkins A.D."/>
            <person name="Sonstegard T.S."/>
            <person name="Schroeder S.G."/>
            <person name="Burgess S.C."/>
            <person name="Diehl S.V."/>
        </authorList>
    </citation>
    <scope>NUCLEOTIDE SEQUENCE [LARGE SCALE GENOMIC DNA]</scope>
    <source>
        <strain evidence="1 2">TFFH 294</strain>
    </source>
</reference>
<proteinExistence type="predicted"/>
<dbReference type="EMBL" id="HE797708">
    <property type="protein sequence ID" value="CCM07229.1"/>
    <property type="molecule type" value="Genomic_DNA"/>
</dbReference>
<name>J7S6N8_9APHY</name>
<keyword evidence="2" id="KW-1185">Reference proteome</keyword>
<dbReference type="InParanoid" id="J7S6N8"/>
<organism evidence="1 2">
    <name type="scientific">Fibroporia radiculosa</name>
    <dbReference type="NCBI Taxonomy" id="599839"/>
    <lineage>
        <taxon>Eukaryota</taxon>
        <taxon>Fungi</taxon>
        <taxon>Dikarya</taxon>
        <taxon>Basidiomycota</taxon>
        <taxon>Agaricomycotina</taxon>
        <taxon>Agaricomycetes</taxon>
        <taxon>Polyporales</taxon>
        <taxon>Fibroporiaceae</taxon>
        <taxon>Fibroporia</taxon>
    </lineage>
</organism>
<evidence type="ECO:0000313" key="2">
    <source>
        <dbReference type="Proteomes" id="UP000006352"/>
    </source>
</evidence>
<sequence>MSQLHYVSSLSCFTFITDTTHTI</sequence>
<evidence type="ECO:0000313" key="1">
    <source>
        <dbReference type="EMBL" id="CCM07229.1"/>
    </source>
</evidence>
<gene>
    <name evidence="1" type="ORF">FIBRA_09574</name>
</gene>
<dbReference type="Proteomes" id="UP000006352">
    <property type="component" value="Unassembled WGS sequence"/>
</dbReference>
<protein>
    <submittedName>
        <fullName evidence="1">Uncharacterized protein</fullName>
    </submittedName>
</protein>